<dbReference type="EMBL" id="DYWX01000009">
    <property type="protein sequence ID" value="HJF26737.1"/>
    <property type="molecule type" value="Genomic_DNA"/>
</dbReference>
<dbReference type="Proteomes" id="UP000787156">
    <property type="component" value="Unassembled WGS sequence"/>
</dbReference>
<name>A0A9D2UQN3_ACILW</name>
<accession>A0A9D2UQN3</accession>
<organism evidence="1 2">
    <name type="scientific">Acinetobacter lwoffii</name>
    <dbReference type="NCBI Taxonomy" id="28090"/>
    <lineage>
        <taxon>Bacteria</taxon>
        <taxon>Pseudomonadati</taxon>
        <taxon>Pseudomonadota</taxon>
        <taxon>Gammaproteobacteria</taxon>
        <taxon>Moraxellales</taxon>
        <taxon>Moraxellaceae</taxon>
        <taxon>Acinetobacter</taxon>
    </lineage>
</organism>
<gene>
    <name evidence="1" type="ORF">K8V79_00520</name>
</gene>
<proteinExistence type="predicted"/>
<reference evidence="1" key="2">
    <citation type="submission" date="2021-09" db="EMBL/GenBank/DDBJ databases">
        <authorList>
            <person name="Gilroy R."/>
        </authorList>
    </citation>
    <scope>NUCLEOTIDE SEQUENCE</scope>
    <source>
        <strain evidence="1">CHK135-1449</strain>
    </source>
</reference>
<sequence>NMVLGLKSLFAADPVNVYRQHANRLKLQGL</sequence>
<protein>
    <submittedName>
        <fullName evidence="1">Uncharacterized protein</fullName>
    </submittedName>
</protein>
<reference evidence="1" key="1">
    <citation type="journal article" date="2021" name="PeerJ">
        <title>Extensive microbial diversity within the chicken gut microbiome revealed by metagenomics and culture.</title>
        <authorList>
            <person name="Gilroy R."/>
            <person name="Ravi A."/>
            <person name="Getino M."/>
            <person name="Pursley I."/>
            <person name="Horton D.L."/>
            <person name="Alikhan N.F."/>
            <person name="Baker D."/>
            <person name="Gharbi K."/>
            <person name="Hall N."/>
            <person name="Watson M."/>
            <person name="Adriaenssens E.M."/>
            <person name="Foster-Nyarko E."/>
            <person name="Jarju S."/>
            <person name="Secka A."/>
            <person name="Antonio M."/>
            <person name="Oren A."/>
            <person name="Chaudhuri R.R."/>
            <person name="La Ragione R."/>
            <person name="Hildebrand F."/>
            <person name="Pallen M.J."/>
        </authorList>
    </citation>
    <scope>NUCLEOTIDE SEQUENCE</scope>
    <source>
        <strain evidence="1">CHK135-1449</strain>
    </source>
</reference>
<dbReference type="AlphaFoldDB" id="A0A9D2UQN3"/>
<feature type="non-terminal residue" evidence="1">
    <location>
        <position position="1"/>
    </location>
</feature>
<evidence type="ECO:0000313" key="1">
    <source>
        <dbReference type="EMBL" id="HJF26737.1"/>
    </source>
</evidence>
<evidence type="ECO:0000313" key="2">
    <source>
        <dbReference type="Proteomes" id="UP000787156"/>
    </source>
</evidence>
<comment type="caution">
    <text evidence="1">The sequence shown here is derived from an EMBL/GenBank/DDBJ whole genome shotgun (WGS) entry which is preliminary data.</text>
</comment>